<name>A0A9X3UKG1_9HYPH</name>
<keyword evidence="1" id="KW-0812">Transmembrane</keyword>
<proteinExistence type="predicted"/>
<reference evidence="2" key="1">
    <citation type="submission" date="2022-11" db="EMBL/GenBank/DDBJ databases">
        <title>Draft genome sequence of Hoeflea poritis E7-10 and Hoeflea prorocentri PM5-8, separated from scleractinian coral Porites lutea and marine dinoflagellate.</title>
        <authorList>
            <person name="Zhang G."/>
            <person name="Wei Q."/>
            <person name="Cai L."/>
        </authorList>
    </citation>
    <scope>NUCLEOTIDE SEQUENCE</scope>
    <source>
        <strain evidence="2">PM5-8</strain>
    </source>
</reference>
<organism evidence="2 3">
    <name type="scientific">Hoeflea prorocentri</name>
    <dbReference type="NCBI Taxonomy" id="1922333"/>
    <lineage>
        <taxon>Bacteria</taxon>
        <taxon>Pseudomonadati</taxon>
        <taxon>Pseudomonadota</taxon>
        <taxon>Alphaproteobacteria</taxon>
        <taxon>Hyphomicrobiales</taxon>
        <taxon>Rhizobiaceae</taxon>
        <taxon>Hoeflea</taxon>
    </lineage>
</organism>
<dbReference type="RefSeq" id="WP_267989758.1">
    <property type="nucleotide sequence ID" value="NZ_JAPJZI010000001.1"/>
</dbReference>
<gene>
    <name evidence="2" type="ORF">OQ273_07035</name>
</gene>
<evidence type="ECO:0000256" key="1">
    <source>
        <dbReference type="SAM" id="Phobius"/>
    </source>
</evidence>
<evidence type="ECO:0000313" key="2">
    <source>
        <dbReference type="EMBL" id="MDA5398326.1"/>
    </source>
</evidence>
<keyword evidence="1" id="KW-0472">Membrane</keyword>
<evidence type="ECO:0008006" key="4">
    <source>
        <dbReference type="Google" id="ProtNLM"/>
    </source>
</evidence>
<dbReference type="Proteomes" id="UP001151234">
    <property type="component" value="Unassembled WGS sequence"/>
</dbReference>
<protein>
    <recommendedName>
        <fullName evidence="4">DUF4760 domain-containing protein</fullName>
    </recommendedName>
</protein>
<dbReference type="EMBL" id="JAPJZI010000001">
    <property type="protein sequence ID" value="MDA5398326.1"/>
    <property type="molecule type" value="Genomic_DNA"/>
</dbReference>
<dbReference type="AlphaFoldDB" id="A0A9X3UKG1"/>
<feature type="transmembrane region" description="Helical" evidence="1">
    <location>
        <begin position="21"/>
        <end position="42"/>
    </location>
</feature>
<comment type="caution">
    <text evidence="2">The sequence shown here is derived from an EMBL/GenBank/DDBJ whole genome shotgun (WGS) entry which is preliminary data.</text>
</comment>
<keyword evidence="3" id="KW-1185">Reference proteome</keyword>
<evidence type="ECO:0000313" key="3">
    <source>
        <dbReference type="Proteomes" id="UP001151234"/>
    </source>
</evidence>
<sequence length="199" mass="22373">MKSSADSDELKRLSFKDKSDIVTSWLGVLSIIIAAVAFLYTYRGDLEDRRTAQQSASFEMFDLYTTSLVDEREAFYVARRKANDAVQHLANATHGSSGITDAIHKGRQEAFSDAVKENGRGAKIDLLVVFFDSLHACNSTQHCDEELSVALFGIESETIFEFLATHIQERRKVQPKYGDGMMKLRCQYLKRAQSDKNCG</sequence>
<keyword evidence="1" id="KW-1133">Transmembrane helix</keyword>
<accession>A0A9X3UKG1</accession>